<comment type="caution">
    <text evidence="10">The sequence shown here is derived from an EMBL/GenBank/DDBJ whole genome shotgun (WGS) entry which is preliminary data.</text>
</comment>
<evidence type="ECO:0000256" key="6">
    <source>
        <dbReference type="ARBA" id="ARBA00023237"/>
    </source>
</evidence>
<keyword evidence="8" id="KW-0732">Signal</keyword>
<evidence type="ECO:0000256" key="5">
    <source>
        <dbReference type="ARBA" id="ARBA00023136"/>
    </source>
</evidence>
<dbReference type="Gene3D" id="2.170.130.10">
    <property type="entry name" value="TonB-dependent receptor, plug domain"/>
    <property type="match status" value="1"/>
</dbReference>
<dbReference type="InterPro" id="IPR036942">
    <property type="entry name" value="Beta-barrel_TonB_sf"/>
</dbReference>
<comment type="similarity">
    <text evidence="7">Belongs to the TonB-dependent receptor family.</text>
</comment>
<feature type="signal peptide" evidence="8">
    <location>
        <begin position="1"/>
        <end position="21"/>
    </location>
</feature>
<keyword evidence="5 7" id="KW-0472">Membrane</keyword>
<accession>A0A4Y8UTY2</accession>
<dbReference type="AlphaFoldDB" id="A0A4Y8UTY2"/>
<keyword evidence="10" id="KW-0675">Receptor</keyword>
<dbReference type="OrthoDB" id="9768177at2"/>
<dbReference type="EMBL" id="SGVY01000066">
    <property type="protein sequence ID" value="TFH72225.1"/>
    <property type="molecule type" value="Genomic_DNA"/>
</dbReference>
<sequence>MKKEKSLLLLMAAASVGAVHATPPASMGEEMSIVKVQEKGHTFVKGRVIDSEGNPLVGVTVKIEGTSYGVITDADGNYILEFPSMSHPKIVYSSIGFKTKSIEFMGVKEQNMMLELDHVALDDLVVIGYGSKSRKDVTSAISTVNQEQISKLAATIPTIDGLLQGTVKGVLATTANGEPGSTLKLNIRGITSPYPKSGKGNNNQPLFVIDGVPTFMEDTGINPLINISPNDIESIDVLKDAAATAIYGSRGANGVVIVKTKNGKRNEKTKVSFGYTFSFSNPIKNYEPLNTAEYKNVQDEILRNTVNGMNNGSSMVDMYGVADYLSQFGNIGYNAETGVYTYNGLNESLFGTTNTNWAKEVINKNAPTHQYNVAIRGGSNRTNYSFSFNGMNQEGLLINDRMERYGARLSLDSEINKYITVGGVLDYTYSSRKSGSNDPALGYDNDSWKTRPDLTVRDADGNLNRVDKFGEYADSYMDASPVGKLQRKTQYENDQFSGNAYIDIKPIEGLTLHADANISRFIFSNSYFSPKVSLPEQYETEPTSTLAEANYRNTNTSINFRADYKFKITDDHRFDVMAGYSADRYWSKEHDQAYSGFPNDDVLNNASSATTVNKPMETYSKSGLNSLYGRLSYDYLSRYLLDFSLRSDESSKFGPGNKRGTFPALSLAWRVNQEPFMASVQDVDDLKLRLSWGKTGSTNVSDFSYIQYFNSNIYGGQSAVTLATTYPNKDIKWEMTTEYNAGVDFSFFNGRLNGSFDIYHRKTDGALAPAPIALEFGIGTFYSNILDLTNNGFEFSIGGDVVRTKDFTYNTMLSISSNKNKITKLNGSTLDMIHQDLYMEGHAMGTVKGYKVAGIFQSQKQIDELNSQAQANGYDFYQNGAHVGDYMFVDTDGNGYITEADRTAIANPEPKVFGGWSHTLSYKNLTLSMLFQYQFGGHAYYSTMQESAAGSLGQSILREMYGNTWTPDRTDAKYAQLVWLPANMDNTNTNDRYVYSNSYFRLRNITLSYNFEPSLLERLHISGASVFFTATNLFTITNWPGLDPDMSATNAFLKTTENKDVYPMSRSFSIGLKLQF</sequence>
<dbReference type="Gene3D" id="2.60.40.1120">
    <property type="entry name" value="Carboxypeptidase-like, regulatory domain"/>
    <property type="match status" value="1"/>
</dbReference>
<evidence type="ECO:0000313" key="10">
    <source>
        <dbReference type="EMBL" id="TFH72225.1"/>
    </source>
</evidence>
<dbReference type="SUPFAM" id="SSF49464">
    <property type="entry name" value="Carboxypeptidase regulatory domain-like"/>
    <property type="match status" value="1"/>
</dbReference>
<dbReference type="Pfam" id="PF07715">
    <property type="entry name" value="Plug"/>
    <property type="match status" value="1"/>
</dbReference>
<name>A0A4Y8UTY2_9BACT</name>
<reference evidence="10 11" key="1">
    <citation type="submission" date="2019-02" db="EMBL/GenBank/DDBJ databases">
        <title>Draft Genome Sequence of the Prevotella sp. BCRC 81118, Isolated from Human Feces.</title>
        <authorList>
            <person name="Huang C.-H."/>
        </authorList>
    </citation>
    <scope>NUCLEOTIDE SEQUENCE [LARGE SCALE GENOMIC DNA]</scope>
    <source>
        <strain evidence="10 11">BCRC 81118</strain>
    </source>
</reference>
<feature type="chain" id="PRO_5021333067" evidence="8">
    <location>
        <begin position="22"/>
        <end position="1076"/>
    </location>
</feature>
<dbReference type="PROSITE" id="PS52016">
    <property type="entry name" value="TONB_DEPENDENT_REC_3"/>
    <property type="match status" value="1"/>
</dbReference>
<protein>
    <submittedName>
        <fullName evidence="10">TonB-dependent receptor</fullName>
    </submittedName>
</protein>
<keyword evidence="11" id="KW-1185">Reference proteome</keyword>
<evidence type="ECO:0000313" key="11">
    <source>
        <dbReference type="Proteomes" id="UP000297872"/>
    </source>
</evidence>
<evidence type="ECO:0000256" key="7">
    <source>
        <dbReference type="PROSITE-ProRule" id="PRU01360"/>
    </source>
</evidence>
<evidence type="ECO:0000256" key="8">
    <source>
        <dbReference type="SAM" id="SignalP"/>
    </source>
</evidence>
<dbReference type="NCBIfam" id="TIGR04057">
    <property type="entry name" value="SusC_RagA_signa"/>
    <property type="match status" value="1"/>
</dbReference>
<comment type="subcellular location">
    <subcellularLocation>
        <location evidence="1 7">Cell outer membrane</location>
        <topology evidence="1 7">Multi-pass membrane protein</topology>
    </subcellularLocation>
</comment>
<keyword evidence="3 7" id="KW-1134">Transmembrane beta strand</keyword>
<proteinExistence type="inferred from homology"/>
<dbReference type="Gene3D" id="2.40.170.20">
    <property type="entry name" value="TonB-dependent receptor, beta-barrel domain"/>
    <property type="match status" value="1"/>
</dbReference>
<dbReference type="GO" id="GO:0009279">
    <property type="term" value="C:cell outer membrane"/>
    <property type="evidence" value="ECO:0007669"/>
    <property type="project" value="UniProtKB-SubCell"/>
</dbReference>
<dbReference type="NCBIfam" id="TIGR04056">
    <property type="entry name" value="OMP_RagA_SusC"/>
    <property type="match status" value="1"/>
</dbReference>
<dbReference type="InterPro" id="IPR023997">
    <property type="entry name" value="TonB-dep_OMP_SusC/RagA_CS"/>
</dbReference>
<evidence type="ECO:0000256" key="3">
    <source>
        <dbReference type="ARBA" id="ARBA00022452"/>
    </source>
</evidence>
<dbReference type="Pfam" id="PF13715">
    <property type="entry name" value="CarbopepD_reg_2"/>
    <property type="match status" value="1"/>
</dbReference>
<organism evidence="10 11">
    <name type="scientific">Segatella hominis</name>
    <dbReference type="NCBI Taxonomy" id="2518605"/>
    <lineage>
        <taxon>Bacteria</taxon>
        <taxon>Pseudomonadati</taxon>
        <taxon>Bacteroidota</taxon>
        <taxon>Bacteroidia</taxon>
        <taxon>Bacteroidales</taxon>
        <taxon>Prevotellaceae</taxon>
        <taxon>Segatella</taxon>
    </lineage>
</organism>
<dbReference type="InterPro" id="IPR037066">
    <property type="entry name" value="Plug_dom_sf"/>
</dbReference>
<dbReference type="RefSeq" id="WP_134844508.1">
    <property type="nucleotide sequence ID" value="NZ_SGVY01000066.1"/>
</dbReference>
<evidence type="ECO:0000256" key="2">
    <source>
        <dbReference type="ARBA" id="ARBA00022448"/>
    </source>
</evidence>
<evidence type="ECO:0000259" key="9">
    <source>
        <dbReference type="Pfam" id="PF07715"/>
    </source>
</evidence>
<feature type="domain" description="TonB-dependent receptor plug" evidence="9">
    <location>
        <begin position="134"/>
        <end position="255"/>
    </location>
</feature>
<dbReference type="InterPro" id="IPR012910">
    <property type="entry name" value="Plug_dom"/>
</dbReference>
<dbReference type="SUPFAM" id="SSF56935">
    <property type="entry name" value="Porins"/>
    <property type="match status" value="1"/>
</dbReference>
<dbReference type="InterPro" id="IPR008969">
    <property type="entry name" value="CarboxyPept-like_regulatory"/>
</dbReference>
<dbReference type="Proteomes" id="UP000297872">
    <property type="component" value="Unassembled WGS sequence"/>
</dbReference>
<keyword evidence="2 7" id="KW-0813">Transport</keyword>
<keyword evidence="4 7" id="KW-0812">Transmembrane</keyword>
<dbReference type="InterPro" id="IPR023996">
    <property type="entry name" value="TonB-dep_OMP_SusC/RagA"/>
</dbReference>
<evidence type="ECO:0000256" key="1">
    <source>
        <dbReference type="ARBA" id="ARBA00004571"/>
    </source>
</evidence>
<keyword evidence="6 7" id="KW-0998">Cell outer membrane</keyword>
<dbReference type="GeneID" id="302996674"/>
<gene>
    <name evidence="10" type="ORF">EXN75_15535</name>
</gene>
<evidence type="ECO:0000256" key="4">
    <source>
        <dbReference type="ARBA" id="ARBA00022692"/>
    </source>
</evidence>
<dbReference type="InterPro" id="IPR039426">
    <property type="entry name" value="TonB-dep_rcpt-like"/>
</dbReference>